<keyword evidence="4" id="KW-0812">Transmembrane</keyword>
<evidence type="ECO:0000256" key="4">
    <source>
        <dbReference type="SAM" id="Phobius"/>
    </source>
</evidence>
<feature type="domain" description="Nucleotide-diphospho-sugar transferase" evidence="5">
    <location>
        <begin position="55"/>
        <end position="260"/>
    </location>
</feature>
<evidence type="ECO:0000313" key="6">
    <source>
        <dbReference type="EMBL" id="CAE7726475.1"/>
    </source>
</evidence>
<feature type="transmembrane region" description="Helical" evidence="4">
    <location>
        <begin position="1168"/>
        <end position="1189"/>
    </location>
</feature>
<name>A0A812XJC1_SYMPI</name>
<dbReference type="GO" id="GO:0006508">
    <property type="term" value="P:proteolysis"/>
    <property type="evidence" value="ECO:0007669"/>
    <property type="project" value="InterPro"/>
</dbReference>
<evidence type="ECO:0000259" key="5">
    <source>
        <dbReference type="Pfam" id="PF03407"/>
    </source>
</evidence>
<keyword evidence="1" id="KW-0677">Repeat</keyword>
<protein>
    <recommendedName>
        <fullName evidence="5">Nucleotide-diphospho-sugar transferase domain-containing protein</fullName>
    </recommendedName>
</protein>
<evidence type="ECO:0000313" key="7">
    <source>
        <dbReference type="Proteomes" id="UP000649617"/>
    </source>
</evidence>
<sequence>MLMRVTDGGSQALGAFSKRQKPLLLTWTTGEKSFVKQALNFALSIRRNVAHLEKQFAVVALDAGAHKEMSQHGFKAFLYSRKTPISSDFIWKFRWQLLLLAVKYELPLAVVDSDVVAFRDPFPFLGRDADMEIATEHFWPDKHLWQGWVRPEDDLSTGFIFVQPSQTLHAFLDSFLEENDLESLPGGLLRDPFDQRVFNKFVRSAARRCSPCVRGLYKENVLNVASGEAGQNAAKTLRLRVLDPREVVANGVNFFWRKEDFTHLKGALEVARSMGRRLVLPNNMNCRNCPAFEAGGFFTPMSRRCSNCRSFQAYGLNESLGNKCTVDYFAYMFRFYHIHSSAVVPAGTLEDPKFEELWGKPVKLAAGASVATIAGQEKPAVYFPGDVLAIREVLLSNGMQRTAFIIALSKASIKSNVGRRCNINCRSGTVDFAFVPIAVIKSDEAMSVAGRNLAGRIAATTSGLTGSWPAAMNHSCSTVAQPANLPLASRDAGQTDSSAAGRTMGEPTAWSALEDVTLPGAEWEGVSVKLRYYTGIRWDLPCSCGLVCPDAPSSVPGIRCCGTSIAHCTWAAEANPLPPAPTNPEKDLAFATSSVLESFAAGRISSEQVWNTCSAHRSVYFVVREPLEGVPEADCNALVSAYLIGKRQWDAGRRWWHFSLSLRRSGQAKMSVSLESGEPDQLTLNFPKLRHDEDQLRYLAQSVPELKPYLEKAASLRRELGRYLAGSLNGAALVQVAAGAGDMLNRALHVPDGFQLLPMQRVMAAPARQLRNQSPADSQVVQPVVQVDAVPGEVLDKLIELLRSSTIWFLVIEGGVALEAQLRDGLHAAPLIEIGMLVSKAMGGLALTDIRARTYLNGKSTASLGLECFVADAAALLMLGPGNLTLRSVVDPRLPACDVPKHRNMSFEHVQPSYEFEAGVPTGALAFVSARQWYEIQVQTGTGFAHNPLVLVFYFGSGPKTQRQIERRKTFLHEHDPSIFKYVTREKPDKALLDELAKAPAGVRGELRRIQDELYTSQIECKRLAASEKQAREQLEKAEELRSKAARQGTVAEDELRMLRQALQEKEATLKELEESTESKGAQSAGELRKRAAELSEAQKKVGDVSAECARAKEELTAAQAQIKGLQEKLTEAQTQGKGFDPAVDQNLRKELVLALPTGALALKTGKLLCVVFGFGVLLLVCLVMLGIVRTGWRAPVTGHSLQEAGLVTATAATADVQLWKPNLWHNDPHGQPVRDSWDHFTMPVCDSGPAPGTLIKASELNGTAADGAAKARRLRASNRTGWVLAKPTPAQKECAEHKRIANDYHQRMIKEHWAFVKRRDEIRELHIWQGQHDCKAQLVNTDLDSQITWQDPNGRESPAHCQRACTWNPACHGFSWNNWGCFLKQKDLVKKPKAGVYAGFPCQSEERPYPWPLQEVEKHTMPKPKAFRAAPDASMYCTMVILPYSYEVDLVIMQYQYYYSIFSCDLWGVYSSQQLELAPGLVTRIMNTSQVAEKGGQWGTALNTEPFLAFWKAVIQDGDYLKANWFVKVDPDTVWFPTRLVPVLKQQEAANLTQEPGVYLNNCPQGLHGPIEVLSQAALSTFAKVAIHCFWSMNDWGNWQWGEDMWLDQCFLNVGHVRRVLAACLKLGTPAWMWTRLLCVCVCALSGDGDVFFKVAFCSLLTVDSFFLPFLLLSARIVSLLAFCFLASACSFQLLTFNFVGLFLQSVLKLYLTCLQSSSLCRC</sequence>
<dbReference type="InterPro" id="IPR005069">
    <property type="entry name" value="Nucl-diP-sugar_transferase"/>
</dbReference>
<gene>
    <name evidence="6" type="ORF">SPIL2461_LOCUS20792</name>
</gene>
<dbReference type="Proteomes" id="UP000649617">
    <property type="component" value="Unassembled WGS sequence"/>
</dbReference>
<feature type="transmembrane region" description="Helical" evidence="4">
    <location>
        <begin position="1652"/>
        <end position="1674"/>
    </location>
</feature>
<dbReference type="InterPro" id="IPR000177">
    <property type="entry name" value="Apple"/>
</dbReference>
<keyword evidence="7" id="KW-1185">Reference proteome</keyword>
<accession>A0A812XJC1</accession>
<keyword evidence="4" id="KW-0472">Membrane</keyword>
<evidence type="ECO:0000256" key="2">
    <source>
        <dbReference type="ARBA" id="ARBA00023157"/>
    </source>
</evidence>
<keyword evidence="4" id="KW-1133">Transmembrane helix</keyword>
<organism evidence="6 7">
    <name type="scientific">Symbiodinium pilosum</name>
    <name type="common">Dinoflagellate</name>
    <dbReference type="NCBI Taxonomy" id="2952"/>
    <lineage>
        <taxon>Eukaryota</taxon>
        <taxon>Sar</taxon>
        <taxon>Alveolata</taxon>
        <taxon>Dinophyceae</taxon>
        <taxon>Suessiales</taxon>
        <taxon>Symbiodiniaceae</taxon>
        <taxon>Symbiodinium</taxon>
    </lineage>
</organism>
<dbReference type="Gene3D" id="3.50.4.10">
    <property type="entry name" value="Hepatocyte Growth Factor"/>
    <property type="match status" value="1"/>
</dbReference>
<evidence type="ECO:0000256" key="3">
    <source>
        <dbReference type="SAM" id="MobiDB-lite"/>
    </source>
</evidence>
<dbReference type="CDD" id="cd01100">
    <property type="entry name" value="APPLE_Factor_XI_like"/>
    <property type="match status" value="1"/>
</dbReference>
<dbReference type="Pfam" id="PF03407">
    <property type="entry name" value="Nucleotid_trans"/>
    <property type="match status" value="1"/>
</dbReference>
<dbReference type="GO" id="GO:0005576">
    <property type="term" value="C:extracellular region"/>
    <property type="evidence" value="ECO:0007669"/>
    <property type="project" value="InterPro"/>
</dbReference>
<comment type="caution">
    <text evidence="6">The sequence shown here is derived from an EMBL/GenBank/DDBJ whole genome shotgun (WGS) entry which is preliminary data.</text>
</comment>
<evidence type="ECO:0000256" key="1">
    <source>
        <dbReference type="ARBA" id="ARBA00022737"/>
    </source>
</evidence>
<feature type="transmembrane region" description="Helical" evidence="4">
    <location>
        <begin position="1681"/>
        <end position="1705"/>
    </location>
</feature>
<dbReference type="OrthoDB" id="540503at2759"/>
<keyword evidence="2" id="KW-1015">Disulfide bond</keyword>
<reference evidence="6" key="1">
    <citation type="submission" date="2021-02" db="EMBL/GenBank/DDBJ databases">
        <authorList>
            <person name="Dougan E. K."/>
            <person name="Rhodes N."/>
            <person name="Thang M."/>
            <person name="Chan C."/>
        </authorList>
    </citation>
    <scope>NUCLEOTIDE SEQUENCE</scope>
</reference>
<dbReference type="EMBL" id="CAJNIZ010045660">
    <property type="protein sequence ID" value="CAE7726475.1"/>
    <property type="molecule type" value="Genomic_DNA"/>
</dbReference>
<feature type="region of interest" description="Disordered" evidence="3">
    <location>
        <begin position="1070"/>
        <end position="1090"/>
    </location>
</feature>
<proteinExistence type="predicted"/>